<comment type="caution">
    <text evidence="2">The sequence shown here is derived from an EMBL/GenBank/DDBJ whole genome shotgun (WGS) entry which is preliminary data.</text>
</comment>
<organism evidence="2 3">
    <name type="scientific">Jimgerdemannia flammicorona</name>
    <dbReference type="NCBI Taxonomy" id="994334"/>
    <lineage>
        <taxon>Eukaryota</taxon>
        <taxon>Fungi</taxon>
        <taxon>Fungi incertae sedis</taxon>
        <taxon>Mucoromycota</taxon>
        <taxon>Mucoromycotina</taxon>
        <taxon>Endogonomycetes</taxon>
        <taxon>Endogonales</taxon>
        <taxon>Endogonaceae</taxon>
        <taxon>Jimgerdemannia</taxon>
    </lineage>
</organism>
<evidence type="ECO:0000313" key="2">
    <source>
        <dbReference type="EMBL" id="RUS26368.1"/>
    </source>
</evidence>
<dbReference type="Proteomes" id="UP000274822">
    <property type="component" value="Unassembled WGS sequence"/>
</dbReference>
<proteinExistence type="predicted"/>
<accession>A0A433Q975</accession>
<feature type="region of interest" description="Disordered" evidence="1">
    <location>
        <begin position="1"/>
        <end position="48"/>
    </location>
</feature>
<evidence type="ECO:0000256" key="1">
    <source>
        <dbReference type="SAM" id="MobiDB-lite"/>
    </source>
</evidence>
<dbReference type="EMBL" id="RBNJ01010617">
    <property type="protein sequence ID" value="RUS26368.1"/>
    <property type="molecule type" value="Genomic_DNA"/>
</dbReference>
<evidence type="ECO:0000313" key="3">
    <source>
        <dbReference type="Proteomes" id="UP000274822"/>
    </source>
</evidence>
<feature type="compositionally biased region" description="Basic and acidic residues" evidence="1">
    <location>
        <begin position="23"/>
        <end position="39"/>
    </location>
</feature>
<name>A0A433Q975_9FUNG</name>
<sequence length="520" mass="56752">MDNNVEGMVDRGDSRSKKARTKVHQDNSRIREMSEHPAIPEDTTLGAPNPDVIHVTKEDHFIVQEEGFQIIAPFTYMSVDGFLATSTVKGLSFHSWARHNRGIALGRQMTKGKSSGRGARGPDKVTCNIIAASSSSIPQSSNTLSRLAPSLFKALFGDERYVQLSMHDPSWNLSRTNLYCHTTAIPSPSRSHVLITGTDTGAVHFQRIVEGLRGEAELATTLPEPIYAIYTTRIRFEASPRHQLAVAFLGLDAGGNRADEKADHNALLVVGQLGTLAVFATKPPDADASRTGTPEQGIAYKEYHLASRTHASAMVGSVLLLSVQDGQVVVVPLEGEAFAAGLPTMLHTRSLPSLKSIVGLAGGRRSDRDGTREDEGGGELAYAISRGGRVSKIEVVKSVDVHPFLPRDRTAATLQAAIKDTLGEIAQCSEAQERISRAHESINVSLVRTNEILHNLQRLRTTGRRPVGEVQDSLFRCELRPVVMPPSMARAVPHRAFVRIRVWSKLGVAWEKGWCCIPFF</sequence>
<protein>
    <submittedName>
        <fullName evidence="2">Uncharacterized protein</fullName>
    </submittedName>
</protein>
<keyword evidence="3" id="KW-1185">Reference proteome</keyword>
<gene>
    <name evidence="2" type="ORF">BC938DRAFT_470862</name>
</gene>
<dbReference type="AlphaFoldDB" id="A0A433Q975"/>
<feature type="non-terminal residue" evidence="2">
    <location>
        <position position="520"/>
    </location>
</feature>
<reference evidence="2 3" key="1">
    <citation type="journal article" date="2018" name="New Phytol.">
        <title>Phylogenomics of Endogonaceae and evolution of mycorrhizas within Mucoromycota.</title>
        <authorList>
            <person name="Chang Y."/>
            <person name="Desiro A."/>
            <person name="Na H."/>
            <person name="Sandor L."/>
            <person name="Lipzen A."/>
            <person name="Clum A."/>
            <person name="Barry K."/>
            <person name="Grigoriev I.V."/>
            <person name="Martin F.M."/>
            <person name="Stajich J.E."/>
            <person name="Smith M.E."/>
            <person name="Bonito G."/>
            <person name="Spatafora J.W."/>
        </authorList>
    </citation>
    <scope>NUCLEOTIDE SEQUENCE [LARGE SCALE GENOMIC DNA]</scope>
    <source>
        <strain evidence="2 3">AD002</strain>
    </source>
</reference>